<keyword evidence="3" id="KW-1185">Reference proteome</keyword>
<gene>
    <name evidence="2" type="ORF">GCM10010912_12240</name>
</gene>
<sequence length="363" mass="40616">MMTLPGFILSTLALLMVLTVIYQRSALRHVSYKRYFSEQAVFEGDRLEMVEEIVNAKLLPLPWLRLESSIARGLEFGIQENLGISTGEIYQNHVSMFFLKPYRHIKRRHSVSCNKRGFYRLESVTMTTGDLFGLARKVKTFPLQLELLVYPGLLDIGNLPLPVHSWLGELPVKRWMVEDPFLTAGIREYSAGDSMGLINWKATARTGVMQVHKKDYSADTRLVICLNVEISESMWRNVTDVQRIEQGIRYAATVAEYALLHGIETGFICNGSLGGDGAKTPVTTESMAQLEDFLELLARLTLDRTVPMNRLLELQAESTAASSDFLIISCHQGAGLEAAAQQLQALGHGVEWLVIPEQGREGA</sequence>
<evidence type="ECO:0000313" key="3">
    <source>
        <dbReference type="Proteomes" id="UP000637643"/>
    </source>
</evidence>
<accession>A0A917FBX7</accession>
<name>A0A917FBX7_9BACL</name>
<organism evidence="2 3">
    <name type="scientific">Paenibacillus albidus</name>
    <dbReference type="NCBI Taxonomy" id="2041023"/>
    <lineage>
        <taxon>Bacteria</taxon>
        <taxon>Bacillati</taxon>
        <taxon>Bacillota</taxon>
        <taxon>Bacilli</taxon>
        <taxon>Bacillales</taxon>
        <taxon>Paenibacillaceae</taxon>
        <taxon>Paenibacillus</taxon>
    </lineage>
</organism>
<reference evidence="2" key="1">
    <citation type="journal article" date="2014" name="Int. J. Syst. Evol. Microbiol.">
        <title>Complete genome sequence of Corynebacterium casei LMG S-19264T (=DSM 44701T), isolated from a smear-ripened cheese.</title>
        <authorList>
            <consortium name="US DOE Joint Genome Institute (JGI-PGF)"/>
            <person name="Walter F."/>
            <person name="Albersmeier A."/>
            <person name="Kalinowski J."/>
            <person name="Ruckert C."/>
        </authorList>
    </citation>
    <scope>NUCLEOTIDE SEQUENCE</scope>
    <source>
        <strain evidence="2">CGMCC 1.16134</strain>
    </source>
</reference>
<protein>
    <recommendedName>
        <fullName evidence="1">DUF58 domain-containing protein</fullName>
    </recommendedName>
</protein>
<dbReference type="AlphaFoldDB" id="A0A917FBX7"/>
<dbReference type="PANTHER" id="PTHR34351">
    <property type="entry name" value="SLR1927 PROTEIN-RELATED"/>
    <property type="match status" value="1"/>
</dbReference>
<dbReference type="InterPro" id="IPR002881">
    <property type="entry name" value="DUF58"/>
</dbReference>
<proteinExistence type="predicted"/>
<dbReference type="EMBL" id="BMKR01000004">
    <property type="protein sequence ID" value="GGF68734.1"/>
    <property type="molecule type" value="Genomic_DNA"/>
</dbReference>
<dbReference type="PANTHER" id="PTHR34351:SF2">
    <property type="entry name" value="DUF58 DOMAIN-CONTAINING PROTEIN"/>
    <property type="match status" value="1"/>
</dbReference>
<evidence type="ECO:0000259" key="1">
    <source>
        <dbReference type="Pfam" id="PF01882"/>
    </source>
</evidence>
<dbReference type="Pfam" id="PF01882">
    <property type="entry name" value="DUF58"/>
    <property type="match status" value="1"/>
</dbReference>
<dbReference type="Proteomes" id="UP000637643">
    <property type="component" value="Unassembled WGS sequence"/>
</dbReference>
<comment type="caution">
    <text evidence="2">The sequence shown here is derived from an EMBL/GenBank/DDBJ whole genome shotgun (WGS) entry which is preliminary data.</text>
</comment>
<reference evidence="2" key="2">
    <citation type="submission" date="2020-09" db="EMBL/GenBank/DDBJ databases">
        <authorList>
            <person name="Sun Q."/>
            <person name="Zhou Y."/>
        </authorList>
    </citation>
    <scope>NUCLEOTIDE SEQUENCE</scope>
    <source>
        <strain evidence="2">CGMCC 1.16134</strain>
    </source>
</reference>
<feature type="domain" description="DUF58" evidence="1">
    <location>
        <begin position="186"/>
        <end position="269"/>
    </location>
</feature>
<evidence type="ECO:0000313" key="2">
    <source>
        <dbReference type="EMBL" id="GGF68734.1"/>
    </source>
</evidence>